<accession>A0A699K9U0</accession>
<sequence length="187" mass="21115">MTLPDIPNFASLFQFDQQVSTLETEMSEFKQTNQFSEAISSIPSIVDNYLASKIKEAVDVAIQLQINKLREEAQAENQEFLNQVDSTMKTIINEQVQAQVSKIMPKIEKYVIESLGAEVLVRSTNQPQTSYAVAALLSEFKLKKILIDKIEENKSINISDIQKNLYNALVESYNSNKDIINSYGDVV</sequence>
<evidence type="ECO:0000313" key="1">
    <source>
        <dbReference type="EMBL" id="GFA79554.1"/>
    </source>
</evidence>
<reference evidence="1" key="1">
    <citation type="journal article" date="2019" name="Sci. Rep.">
        <title>Draft genome of Tanacetum cinerariifolium, the natural source of mosquito coil.</title>
        <authorList>
            <person name="Yamashiro T."/>
            <person name="Shiraishi A."/>
            <person name="Satake H."/>
            <person name="Nakayama K."/>
        </authorList>
    </citation>
    <scope>NUCLEOTIDE SEQUENCE</scope>
</reference>
<organism evidence="1">
    <name type="scientific">Tanacetum cinerariifolium</name>
    <name type="common">Dalmatian daisy</name>
    <name type="synonym">Chrysanthemum cinerariifolium</name>
    <dbReference type="NCBI Taxonomy" id="118510"/>
    <lineage>
        <taxon>Eukaryota</taxon>
        <taxon>Viridiplantae</taxon>
        <taxon>Streptophyta</taxon>
        <taxon>Embryophyta</taxon>
        <taxon>Tracheophyta</taxon>
        <taxon>Spermatophyta</taxon>
        <taxon>Magnoliopsida</taxon>
        <taxon>eudicotyledons</taxon>
        <taxon>Gunneridae</taxon>
        <taxon>Pentapetalae</taxon>
        <taxon>asterids</taxon>
        <taxon>campanulids</taxon>
        <taxon>Asterales</taxon>
        <taxon>Asteraceae</taxon>
        <taxon>Asteroideae</taxon>
        <taxon>Anthemideae</taxon>
        <taxon>Anthemidinae</taxon>
        <taxon>Tanacetum</taxon>
    </lineage>
</organism>
<proteinExistence type="predicted"/>
<dbReference type="EMBL" id="BKCJ010489409">
    <property type="protein sequence ID" value="GFA79554.1"/>
    <property type="molecule type" value="Genomic_DNA"/>
</dbReference>
<dbReference type="AlphaFoldDB" id="A0A699K9U0"/>
<protein>
    <submittedName>
        <fullName evidence="1">Uncharacterized protein</fullName>
    </submittedName>
</protein>
<gene>
    <name evidence="1" type="ORF">Tci_651526</name>
</gene>
<comment type="caution">
    <text evidence="1">The sequence shown here is derived from an EMBL/GenBank/DDBJ whole genome shotgun (WGS) entry which is preliminary data.</text>
</comment>
<name>A0A699K9U0_TANCI</name>